<comment type="caution">
    <text evidence="2">The sequence shown here is derived from an EMBL/GenBank/DDBJ whole genome shotgun (WGS) entry which is preliminary data.</text>
</comment>
<reference evidence="2 3" key="2">
    <citation type="submission" date="2018-03" db="EMBL/GenBank/DDBJ databases">
        <authorList>
            <person name="Keele B.F."/>
        </authorList>
    </citation>
    <scope>NUCLEOTIDE SEQUENCE [LARGE SCALE GENOMIC DNA]</scope>
    <source>
        <strain evidence="2 3">CCALA 016</strain>
    </source>
</reference>
<dbReference type="Proteomes" id="UP000239001">
    <property type="component" value="Unassembled WGS sequence"/>
</dbReference>
<dbReference type="EMBL" id="PXOH01000007">
    <property type="protein sequence ID" value="PSF37630.1"/>
    <property type="molecule type" value="Genomic_DNA"/>
</dbReference>
<evidence type="ECO:0000313" key="3">
    <source>
        <dbReference type="Proteomes" id="UP000239001"/>
    </source>
</evidence>
<protein>
    <submittedName>
        <fullName evidence="2">NAD synthetase</fullName>
    </submittedName>
</protein>
<name>A0A2T1LYZ5_9CHRO</name>
<evidence type="ECO:0000313" key="2">
    <source>
        <dbReference type="EMBL" id="PSF37630.1"/>
    </source>
</evidence>
<keyword evidence="1" id="KW-1133">Transmembrane helix</keyword>
<keyword evidence="1" id="KW-0812">Transmembrane</keyword>
<organism evidence="2 3">
    <name type="scientific">Aphanothece hegewaldii CCALA 016</name>
    <dbReference type="NCBI Taxonomy" id="2107694"/>
    <lineage>
        <taxon>Bacteria</taxon>
        <taxon>Bacillati</taxon>
        <taxon>Cyanobacteriota</taxon>
        <taxon>Cyanophyceae</taxon>
        <taxon>Oscillatoriophycideae</taxon>
        <taxon>Chroococcales</taxon>
        <taxon>Aphanothecaceae</taxon>
        <taxon>Aphanothece</taxon>
    </lineage>
</organism>
<accession>A0A2T1LYZ5</accession>
<keyword evidence="1" id="KW-0472">Membrane</keyword>
<sequence>MEANTSLDWILLSLAVLILVGGLLMLLSGVREMGKKP</sequence>
<reference evidence="2 3" key="1">
    <citation type="submission" date="2018-03" db="EMBL/GenBank/DDBJ databases">
        <title>The ancient ancestry and fast evolution of plastids.</title>
        <authorList>
            <person name="Moore K.R."/>
            <person name="Magnabosco C."/>
            <person name="Momper L."/>
            <person name="Gold D.A."/>
            <person name="Bosak T."/>
            <person name="Fournier G.P."/>
        </authorList>
    </citation>
    <scope>NUCLEOTIDE SEQUENCE [LARGE SCALE GENOMIC DNA]</scope>
    <source>
        <strain evidence="2 3">CCALA 016</strain>
    </source>
</reference>
<feature type="transmembrane region" description="Helical" evidence="1">
    <location>
        <begin position="6"/>
        <end position="27"/>
    </location>
</feature>
<keyword evidence="3" id="KW-1185">Reference proteome</keyword>
<gene>
    <name evidence="2" type="ORF">C7H19_08735</name>
</gene>
<proteinExistence type="predicted"/>
<dbReference type="AlphaFoldDB" id="A0A2T1LYZ5"/>
<evidence type="ECO:0000256" key="1">
    <source>
        <dbReference type="SAM" id="Phobius"/>
    </source>
</evidence>